<keyword evidence="5" id="KW-1185">Reference proteome</keyword>
<reference evidence="4 5" key="2">
    <citation type="submission" date="2018-10" db="EMBL/GenBank/DDBJ databases">
        <authorList>
            <consortium name="Pathogen Informatics"/>
        </authorList>
    </citation>
    <scope>NUCLEOTIDE SEQUENCE [LARGE SCALE GENOMIC DNA]</scope>
</reference>
<sequence>MDTSVNLSTGAKLPLLGLGDIADETALKLALRTALDFGYRLIDTAQVHGNEAIIGDVLREFFSSGKLKREDILITTKLLFYVCEPEDVEKYFDRQFNDLQLDYAGFYFFHCPCMTEVERHIYWPQHGPFELCKKHGITFTACVFLGFPARTDCVPGHKWPEGKPLKDKSVLELPKENGKTPAQVLIRHLIQRGMAAIPKGTRPERVCENCNVLDFKLTDDEMHKLNNMSTKVRLCPFQW</sequence>
<organism evidence="6">
    <name type="scientific">Enterobius vermicularis</name>
    <name type="common">Human pinworm</name>
    <dbReference type="NCBI Taxonomy" id="51028"/>
    <lineage>
        <taxon>Eukaryota</taxon>
        <taxon>Metazoa</taxon>
        <taxon>Ecdysozoa</taxon>
        <taxon>Nematoda</taxon>
        <taxon>Chromadorea</taxon>
        <taxon>Rhabditida</taxon>
        <taxon>Spirurina</taxon>
        <taxon>Oxyuridomorpha</taxon>
        <taxon>Oxyuroidea</taxon>
        <taxon>Oxyuridae</taxon>
        <taxon>Enterobius</taxon>
    </lineage>
</organism>
<feature type="domain" description="NADP-dependent oxidoreductase" evidence="3">
    <location>
        <begin position="19"/>
        <end position="115"/>
    </location>
</feature>
<dbReference type="WBParaSite" id="EVEC_0000596201-mRNA-1">
    <property type="protein sequence ID" value="EVEC_0000596201-mRNA-1"/>
    <property type="gene ID" value="EVEC_0000596201"/>
</dbReference>
<dbReference type="Proteomes" id="UP000274131">
    <property type="component" value="Unassembled WGS sequence"/>
</dbReference>
<feature type="binding site" evidence="1">
    <location>
        <position position="110"/>
    </location>
    <ligand>
        <name>substrate</name>
    </ligand>
</feature>
<dbReference type="InterPro" id="IPR036812">
    <property type="entry name" value="NAD(P)_OxRdtase_dom_sf"/>
</dbReference>
<dbReference type="OrthoDB" id="416253at2759"/>
<dbReference type="PRINTS" id="PR00069">
    <property type="entry name" value="ALDKETRDTASE"/>
</dbReference>
<dbReference type="Gene3D" id="3.20.20.100">
    <property type="entry name" value="NADP-dependent oxidoreductase domain"/>
    <property type="match status" value="2"/>
</dbReference>
<evidence type="ECO:0000256" key="1">
    <source>
        <dbReference type="PIRSR" id="PIRSR000097-2"/>
    </source>
</evidence>
<dbReference type="EMBL" id="UXUI01008204">
    <property type="protein sequence ID" value="VDD90822.1"/>
    <property type="molecule type" value="Genomic_DNA"/>
</dbReference>
<dbReference type="InterPro" id="IPR018170">
    <property type="entry name" value="Aldo/ket_reductase_CS"/>
</dbReference>
<evidence type="ECO:0000313" key="4">
    <source>
        <dbReference type="EMBL" id="VDD90822.1"/>
    </source>
</evidence>
<evidence type="ECO:0000256" key="2">
    <source>
        <dbReference type="PIRSR" id="PIRSR000097-3"/>
    </source>
</evidence>
<accession>A0A0N4V6R8</accession>
<dbReference type="PROSITE" id="PS00798">
    <property type="entry name" value="ALDOKETO_REDUCTASE_1"/>
    <property type="match status" value="1"/>
</dbReference>
<dbReference type="GO" id="GO:0016491">
    <property type="term" value="F:oxidoreductase activity"/>
    <property type="evidence" value="ECO:0007669"/>
    <property type="project" value="InterPro"/>
</dbReference>
<name>A0A0N4V6R8_ENTVE</name>
<protein>
    <submittedName>
        <fullName evidence="6">Aldo_ket_red domain-containing protein</fullName>
    </submittedName>
</protein>
<evidence type="ECO:0000313" key="5">
    <source>
        <dbReference type="Proteomes" id="UP000274131"/>
    </source>
</evidence>
<dbReference type="Pfam" id="PF00248">
    <property type="entry name" value="Aldo_ket_red"/>
    <property type="match status" value="2"/>
</dbReference>
<reference evidence="6" key="1">
    <citation type="submission" date="2017-02" db="UniProtKB">
        <authorList>
            <consortium name="WormBaseParasite"/>
        </authorList>
    </citation>
    <scope>IDENTIFICATION</scope>
</reference>
<dbReference type="PIRSF" id="PIRSF000097">
    <property type="entry name" value="AKR"/>
    <property type="match status" value="1"/>
</dbReference>
<proteinExistence type="predicted"/>
<dbReference type="InterPro" id="IPR020471">
    <property type="entry name" value="AKR"/>
</dbReference>
<feature type="domain" description="NADP-dependent oxidoreductase" evidence="3">
    <location>
        <begin position="117"/>
        <end position="227"/>
    </location>
</feature>
<dbReference type="SUPFAM" id="SSF51430">
    <property type="entry name" value="NAD(P)-linked oxidoreductase"/>
    <property type="match status" value="1"/>
</dbReference>
<dbReference type="AlphaFoldDB" id="A0A0N4V6R8"/>
<dbReference type="PANTHER" id="PTHR11732">
    <property type="entry name" value="ALDO/KETO REDUCTASE"/>
    <property type="match status" value="1"/>
</dbReference>
<dbReference type="STRING" id="51028.A0A0N4V6R8"/>
<evidence type="ECO:0000313" key="6">
    <source>
        <dbReference type="WBParaSite" id="EVEC_0000596201-mRNA-1"/>
    </source>
</evidence>
<feature type="site" description="Lowers pKa of active site Tyr" evidence="2">
    <location>
        <position position="77"/>
    </location>
</feature>
<evidence type="ECO:0000259" key="3">
    <source>
        <dbReference type="Pfam" id="PF00248"/>
    </source>
</evidence>
<gene>
    <name evidence="4" type="ORF">EVEC_LOCUS5573</name>
</gene>
<dbReference type="InterPro" id="IPR023210">
    <property type="entry name" value="NADP_OxRdtase_dom"/>
</dbReference>